<dbReference type="Proteomes" id="UP001529510">
    <property type="component" value="Unassembled WGS sequence"/>
</dbReference>
<gene>
    <name evidence="2" type="ORF">M9458_027033</name>
</gene>
<feature type="compositionally biased region" description="Basic and acidic residues" evidence="1">
    <location>
        <begin position="14"/>
        <end position="34"/>
    </location>
</feature>
<organism evidence="2 3">
    <name type="scientific">Cirrhinus mrigala</name>
    <name type="common">Mrigala</name>
    <dbReference type="NCBI Taxonomy" id="683832"/>
    <lineage>
        <taxon>Eukaryota</taxon>
        <taxon>Metazoa</taxon>
        <taxon>Chordata</taxon>
        <taxon>Craniata</taxon>
        <taxon>Vertebrata</taxon>
        <taxon>Euteleostomi</taxon>
        <taxon>Actinopterygii</taxon>
        <taxon>Neopterygii</taxon>
        <taxon>Teleostei</taxon>
        <taxon>Ostariophysi</taxon>
        <taxon>Cypriniformes</taxon>
        <taxon>Cyprinidae</taxon>
        <taxon>Labeoninae</taxon>
        <taxon>Labeonini</taxon>
        <taxon>Cirrhinus</taxon>
    </lineage>
</organism>
<reference evidence="2 3" key="1">
    <citation type="submission" date="2024-05" db="EMBL/GenBank/DDBJ databases">
        <title>Genome sequencing and assembly of Indian major carp, Cirrhinus mrigala (Hamilton, 1822).</title>
        <authorList>
            <person name="Mohindra V."/>
            <person name="Chowdhury L.M."/>
            <person name="Lal K."/>
            <person name="Jena J.K."/>
        </authorList>
    </citation>
    <scope>NUCLEOTIDE SEQUENCE [LARGE SCALE GENOMIC DNA]</scope>
    <source>
        <strain evidence="2">CM1030</strain>
        <tissue evidence="2">Blood</tissue>
    </source>
</reference>
<keyword evidence="3" id="KW-1185">Reference proteome</keyword>
<protein>
    <submittedName>
        <fullName evidence="2">Uncharacterized protein</fullName>
    </submittedName>
</protein>
<dbReference type="EMBL" id="JAMKFB020000013">
    <property type="protein sequence ID" value="KAL0178139.1"/>
    <property type="molecule type" value="Genomic_DNA"/>
</dbReference>
<accession>A0ABD0PVU1</accession>
<feature type="non-terminal residue" evidence="2">
    <location>
        <position position="54"/>
    </location>
</feature>
<evidence type="ECO:0000313" key="2">
    <source>
        <dbReference type="EMBL" id="KAL0178139.1"/>
    </source>
</evidence>
<evidence type="ECO:0000313" key="3">
    <source>
        <dbReference type="Proteomes" id="UP001529510"/>
    </source>
</evidence>
<name>A0ABD0PVU1_CIRMR</name>
<proteinExistence type="predicted"/>
<feature type="region of interest" description="Disordered" evidence="1">
    <location>
        <begin position="1"/>
        <end position="34"/>
    </location>
</feature>
<comment type="caution">
    <text evidence="2">The sequence shown here is derived from an EMBL/GenBank/DDBJ whole genome shotgun (WGS) entry which is preliminary data.</text>
</comment>
<dbReference type="AlphaFoldDB" id="A0ABD0PVU1"/>
<evidence type="ECO:0000256" key="1">
    <source>
        <dbReference type="SAM" id="MobiDB-lite"/>
    </source>
</evidence>
<sequence>MECELSLVQSAGKKSGEPEDLTSHLRNDHSHEQRLQHKLDALKDRLTFWEQRLK</sequence>